<keyword evidence="3" id="KW-0547">Nucleotide-binding</keyword>
<keyword evidence="4" id="KW-0418">Kinase</keyword>
<dbReference type="PROSITE" id="PS50011">
    <property type="entry name" value="PROTEIN_KINASE_DOM"/>
    <property type="match status" value="1"/>
</dbReference>
<evidence type="ECO:0000313" key="7">
    <source>
        <dbReference type="EMBL" id="WIA17631.1"/>
    </source>
</evidence>
<sequence length="408" mass="43207">MQRRVRWKSVYPAIGTGSRGQVFHAINLDTGGTLAVKVVALQQHMGPGREAALRREALVLELAAMQDYRHPHLMPMQGFFFKGSASSAKPTLEIFCELGVCLEDIMPEEGQAPLGLGLVQKVMRALLSSLDFMHGRGVVHRDIKAANIVSVGRSGTFKIIDMDSIFFANEPLGLMQQQQQQGLGLQQTQQQAVAVSAETAALLLHPSMRMGAPASQALSARLAGAAAGRVAAVAALQDASAAGSANSSSNVALQMPHLPQAGVNALSCAGTPENMAPEAAPTVLQLPLVLLDLIPLREGRQAASEVPVGPAQDIWSAGTVLYELVAGRPLFDGYDSPEALYMHFSELRAATSSSSTPAAQQHSSLLPPLPAGLCPHVAEVLVACLQLEPGQRATASQLLDMQFFAKEY</sequence>
<dbReference type="SMART" id="SM00220">
    <property type="entry name" value="S_TKc"/>
    <property type="match status" value="1"/>
</dbReference>
<evidence type="ECO:0000256" key="4">
    <source>
        <dbReference type="ARBA" id="ARBA00022777"/>
    </source>
</evidence>
<proteinExistence type="inferred from homology"/>
<dbReference type="InterPro" id="IPR000719">
    <property type="entry name" value="Prot_kinase_dom"/>
</dbReference>
<evidence type="ECO:0000256" key="1">
    <source>
        <dbReference type="ARBA" id="ARBA00006529"/>
    </source>
</evidence>
<dbReference type="PANTHER" id="PTHR48016:SF56">
    <property type="entry name" value="MAPKK KINASE"/>
    <property type="match status" value="1"/>
</dbReference>
<dbReference type="Gene3D" id="3.30.200.20">
    <property type="entry name" value="Phosphorylase Kinase, domain 1"/>
    <property type="match status" value="1"/>
</dbReference>
<keyword evidence="8" id="KW-1185">Reference proteome</keyword>
<dbReference type="Gene3D" id="1.10.510.10">
    <property type="entry name" value="Transferase(Phosphotransferase) domain 1"/>
    <property type="match status" value="1"/>
</dbReference>
<dbReference type="EMBL" id="CP126215">
    <property type="protein sequence ID" value="WIA17631.1"/>
    <property type="molecule type" value="Genomic_DNA"/>
</dbReference>
<feature type="domain" description="Protein kinase" evidence="6">
    <location>
        <begin position="8"/>
        <end position="404"/>
    </location>
</feature>
<protein>
    <recommendedName>
        <fullName evidence="6">Protein kinase domain-containing protein</fullName>
    </recommendedName>
</protein>
<dbReference type="InterPro" id="IPR011009">
    <property type="entry name" value="Kinase-like_dom_sf"/>
</dbReference>
<dbReference type="Pfam" id="PF00069">
    <property type="entry name" value="Pkinase"/>
    <property type="match status" value="2"/>
</dbReference>
<evidence type="ECO:0000256" key="2">
    <source>
        <dbReference type="ARBA" id="ARBA00022679"/>
    </source>
</evidence>
<name>A0ABY8UB11_TETOB</name>
<evidence type="ECO:0000259" key="6">
    <source>
        <dbReference type="PROSITE" id="PS50011"/>
    </source>
</evidence>
<keyword evidence="5" id="KW-0067">ATP-binding</keyword>
<dbReference type="InterPro" id="IPR050538">
    <property type="entry name" value="MAP_kinase_kinase_kinase"/>
</dbReference>
<reference evidence="7 8" key="1">
    <citation type="submission" date="2023-05" db="EMBL/GenBank/DDBJ databases">
        <title>A 100% complete, gapless, phased diploid assembly of the Scenedesmus obliquus UTEX 3031 genome.</title>
        <authorList>
            <person name="Biondi T.C."/>
            <person name="Hanschen E.R."/>
            <person name="Kwon T."/>
            <person name="Eng W."/>
            <person name="Kruse C.P.S."/>
            <person name="Koehler S.I."/>
            <person name="Kunde Y."/>
            <person name="Gleasner C.D."/>
            <person name="You Mak K.T."/>
            <person name="Polle J."/>
            <person name="Hovde B.T."/>
            <person name="Starkenburg S.R."/>
        </authorList>
    </citation>
    <scope>NUCLEOTIDE SEQUENCE [LARGE SCALE GENOMIC DNA]</scope>
    <source>
        <strain evidence="7 8">DOE0152z</strain>
    </source>
</reference>
<dbReference type="Proteomes" id="UP001244341">
    <property type="component" value="Chromosome 8b"/>
</dbReference>
<evidence type="ECO:0000256" key="5">
    <source>
        <dbReference type="ARBA" id="ARBA00022840"/>
    </source>
</evidence>
<organism evidence="7 8">
    <name type="scientific">Tetradesmus obliquus</name>
    <name type="common">Green alga</name>
    <name type="synonym">Acutodesmus obliquus</name>
    <dbReference type="NCBI Taxonomy" id="3088"/>
    <lineage>
        <taxon>Eukaryota</taxon>
        <taxon>Viridiplantae</taxon>
        <taxon>Chlorophyta</taxon>
        <taxon>core chlorophytes</taxon>
        <taxon>Chlorophyceae</taxon>
        <taxon>CS clade</taxon>
        <taxon>Sphaeropleales</taxon>
        <taxon>Scenedesmaceae</taxon>
        <taxon>Tetradesmus</taxon>
    </lineage>
</organism>
<comment type="similarity">
    <text evidence="1">Belongs to the protein kinase superfamily. STE Ser/Thr protein kinase family. MAP kinase kinase kinase subfamily.</text>
</comment>
<dbReference type="SUPFAM" id="SSF56112">
    <property type="entry name" value="Protein kinase-like (PK-like)"/>
    <property type="match status" value="1"/>
</dbReference>
<keyword evidence="2" id="KW-0808">Transferase</keyword>
<evidence type="ECO:0000256" key="3">
    <source>
        <dbReference type="ARBA" id="ARBA00022741"/>
    </source>
</evidence>
<evidence type="ECO:0000313" key="8">
    <source>
        <dbReference type="Proteomes" id="UP001244341"/>
    </source>
</evidence>
<gene>
    <name evidence="7" type="ORF">OEZ85_014439</name>
</gene>
<dbReference type="PANTHER" id="PTHR48016">
    <property type="entry name" value="MAP KINASE KINASE KINASE SSK2-RELATED-RELATED"/>
    <property type="match status" value="1"/>
</dbReference>
<accession>A0ABY8UB11</accession>